<organism evidence="1 2">
    <name type="scientific">Lacihabitans soyangensis</name>
    <dbReference type="NCBI Taxonomy" id="869394"/>
    <lineage>
        <taxon>Bacteria</taxon>
        <taxon>Pseudomonadati</taxon>
        <taxon>Bacteroidota</taxon>
        <taxon>Cytophagia</taxon>
        <taxon>Cytophagales</taxon>
        <taxon>Leadbetterellaceae</taxon>
        <taxon>Lacihabitans</taxon>
    </lineage>
</organism>
<gene>
    <name evidence="1" type="ORF">EGI31_16120</name>
</gene>
<dbReference type="Proteomes" id="UP001204144">
    <property type="component" value="Unassembled WGS sequence"/>
</dbReference>
<protein>
    <submittedName>
        <fullName evidence="1">Uncharacterized protein</fullName>
    </submittedName>
</protein>
<name>A0AAE3H5L3_9BACT</name>
<keyword evidence="2" id="KW-1185">Reference proteome</keyword>
<dbReference type="AlphaFoldDB" id="A0AAE3H5L3"/>
<sequence>MACGNKIDGEIEKLNTVLMKGHDEVMPKTMAIADIKKDLMAAAEKASEADKAVALKLSTDLQKAEDDMYEWMKNFGVAMNEVKDKNEKLKLYTELEVEVKKLTTDTETAIAAAKKFTEEHK</sequence>
<accession>A0AAE3H5L3</accession>
<proteinExistence type="predicted"/>
<comment type="caution">
    <text evidence="1">The sequence shown here is derived from an EMBL/GenBank/DDBJ whole genome shotgun (WGS) entry which is preliminary data.</text>
</comment>
<evidence type="ECO:0000313" key="2">
    <source>
        <dbReference type="Proteomes" id="UP001204144"/>
    </source>
</evidence>
<evidence type="ECO:0000313" key="1">
    <source>
        <dbReference type="EMBL" id="MCP9764471.1"/>
    </source>
</evidence>
<reference evidence="1 2" key="1">
    <citation type="submission" date="2018-11" db="EMBL/GenBank/DDBJ databases">
        <title>Novel bacteria species description.</title>
        <authorList>
            <person name="Han J.-H."/>
        </authorList>
    </citation>
    <scope>NUCLEOTIDE SEQUENCE [LARGE SCALE GENOMIC DNA]</scope>
    <source>
        <strain evidence="1 2">KCTC23259</strain>
    </source>
</reference>
<dbReference type="EMBL" id="RJUF01000173">
    <property type="protein sequence ID" value="MCP9764471.1"/>
    <property type="molecule type" value="Genomic_DNA"/>
</dbReference>